<evidence type="ECO:0000256" key="6">
    <source>
        <dbReference type="ARBA" id="ARBA00032535"/>
    </source>
</evidence>
<dbReference type="EMBL" id="JAGQLH010000011">
    <property type="protein sequence ID" value="MCA9385274.1"/>
    <property type="molecule type" value="Genomic_DNA"/>
</dbReference>
<evidence type="ECO:0000256" key="2">
    <source>
        <dbReference type="ARBA" id="ARBA00012146"/>
    </source>
</evidence>
<keyword evidence="4 9" id="KW-0378">Hydrolase</keyword>
<dbReference type="PANTHER" id="PTHR12112">
    <property type="entry name" value="BNIP - RELATED"/>
    <property type="match status" value="1"/>
</dbReference>
<comment type="cofactor">
    <cofactor evidence="1">
        <name>Mn(2+)</name>
        <dbReference type="ChEBI" id="CHEBI:29035"/>
    </cofactor>
</comment>
<evidence type="ECO:0000256" key="5">
    <source>
        <dbReference type="ARBA" id="ARBA00023211"/>
    </source>
</evidence>
<dbReference type="SUPFAM" id="SSF64182">
    <property type="entry name" value="DHH phosphoesterases"/>
    <property type="match status" value="1"/>
</dbReference>
<accession>A0A955L819</accession>
<evidence type="ECO:0000256" key="7">
    <source>
        <dbReference type="ARBA" id="ARBA00047820"/>
    </source>
</evidence>
<evidence type="ECO:0000313" key="9">
    <source>
        <dbReference type="EMBL" id="MCA9385274.1"/>
    </source>
</evidence>
<dbReference type="InterPro" id="IPR004097">
    <property type="entry name" value="DHHA2"/>
</dbReference>
<dbReference type="Gene3D" id="3.90.1640.10">
    <property type="entry name" value="inorganic pyrophosphatase (n-terminal core)"/>
    <property type="match status" value="1"/>
</dbReference>
<evidence type="ECO:0000256" key="4">
    <source>
        <dbReference type="ARBA" id="ARBA00022801"/>
    </source>
</evidence>
<evidence type="ECO:0000256" key="1">
    <source>
        <dbReference type="ARBA" id="ARBA00001936"/>
    </source>
</evidence>
<name>A0A955L819_9BACT</name>
<dbReference type="Pfam" id="PF01368">
    <property type="entry name" value="DHH"/>
    <property type="match status" value="1"/>
</dbReference>
<dbReference type="EC" id="3.6.1.1" evidence="2"/>
<dbReference type="Pfam" id="PF02833">
    <property type="entry name" value="DHHA2"/>
    <property type="match status" value="1"/>
</dbReference>
<dbReference type="GO" id="GO:0004427">
    <property type="term" value="F:inorganic diphosphate phosphatase activity"/>
    <property type="evidence" value="ECO:0007669"/>
    <property type="project" value="UniProtKB-EC"/>
</dbReference>
<sequence length="309" mass="34209">MLKVIGHTPPDTDTVCSPIVYAWYLSNRRGTPAQAFRSGDLNKETQFVLDYFGVEVPDNLESFSADDEVVIIDTNNPDELITGYDVATIVELIDHHKLTGGLSTSSPIRITIRPTGCSASIIWEIIKGEGNQDIPMEMAGLLLACILSDTLKFSSPTSTEKDRDYADELALLAEVDIDEFAEKLFDAKSNLDGFTSEEIVKMDSKVYEMGGDKIRFSVMETTKPQILLAMESDLKETMNAIKSEDSLGGLYFFVVDILENASTLIVTSDKEREVAEKAFGESFDENGRMYLPGVVSRKKQMIPMIEGVL</sequence>
<dbReference type="AlphaFoldDB" id="A0A955L819"/>
<dbReference type="GO" id="GO:0005737">
    <property type="term" value="C:cytoplasm"/>
    <property type="evidence" value="ECO:0007669"/>
    <property type="project" value="InterPro"/>
</dbReference>
<feature type="domain" description="DHHA2" evidence="8">
    <location>
        <begin position="181"/>
        <end position="309"/>
    </location>
</feature>
<gene>
    <name evidence="9" type="ORF">KC717_01360</name>
</gene>
<protein>
    <recommendedName>
        <fullName evidence="2">inorganic diphosphatase</fullName>
        <ecNumber evidence="2">3.6.1.1</ecNumber>
    </recommendedName>
    <alternativeName>
        <fullName evidence="6">Pyrophosphate phospho-hydrolase</fullName>
    </alternativeName>
</protein>
<evidence type="ECO:0000313" key="10">
    <source>
        <dbReference type="Proteomes" id="UP000754563"/>
    </source>
</evidence>
<dbReference type="SMART" id="SM01131">
    <property type="entry name" value="DHHA2"/>
    <property type="match status" value="1"/>
</dbReference>
<comment type="caution">
    <text evidence="9">The sequence shown here is derived from an EMBL/GenBank/DDBJ whole genome shotgun (WGS) entry which is preliminary data.</text>
</comment>
<dbReference type="InterPro" id="IPR038763">
    <property type="entry name" value="DHH_sf"/>
</dbReference>
<evidence type="ECO:0000256" key="3">
    <source>
        <dbReference type="ARBA" id="ARBA00022723"/>
    </source>
</evidence>
<reference evidence="9" key="1">
    <citation type="submission" date="2020-04" db="EMBL/GenBank/DDBJ databases">
        <authorList>
            <person name="Zhang T."/>
        </authorList>
    </citation>
    <scope>NUCLEOTIDE SEQUENCE</scope>
    <source>
        <strain evidence="9">HKST-UBA11</strain>
    </source>
</reference>
<comment type="catalytic activity">
    <reaction evidence="7">
        <text>diphosphate + H2O = 2 phosphate + H(+)</text>
        <dbReference type="Rhea" id="RHEA:24576"/>
        <dbReference type="ChEBI" id="CHEBI:15377"/>
        <dbReference type="ChEBI" id="CHEBI:15378"/>
        <dbReference type="ChEBI" id="CHEBI:33019"/>
        <dbReference type="ChEBI" id="CHEBI:43474"/>
        <dbReference type="EC" id="3.6.1.1"/>
    </reaction>
</comment>
<dbReference type="Proteomes" id="UP000754563">
    <property type="component" value="Unassembled WGS sequence"/>
</dbReference>
<dbReference type="InterPro" id="IPR001667">
    <property type="entry name" value="DDH_dom"/>
</dbReference>
<dbReference type="InterPro" id="IPR038222">
    <property type="entry name" value="DHHA2_dom_sf"/>
</dbReference>
<dbReference type="NCBIfam" id="NF003877">
    <property type="entry name" value="PRK05427.1"/>
    <property type="match status" value="1"/>
</dbReference>
<reference evidence="9" key="2">
    <citation type="journal article" date="2021" name="Microbiome">
        <title>Successional dynamics and alternative stable states in a saline activated sludge microbial community over 9 years.</title>
        <authorList>
            <person name="Wang Y."/>
            <person name="Ye J."/>
            <person name="Ju F."/>
            <person name="Liu L."/>
            <person name="Boyd J.A."/>
            <person name="Deng Y."/>
            <person name="Parks D.H."/>
            <person name="Jiang X."/>
            <person name="Yin X."/>
            <person name="Woodcroft B.J."/>
            <person name="Tyson G.W."/>
            <person name="Hugenholtz P."/>
            <person name="Polz M.F."/>
            <person name="Zhang T."/>
        </authorList>
    </citation>
    <scope>NUCLEOTIDE SEQUENCE</scope>
    <source>
        <strain evidence="9">HKST-UBA11</strain>
    </source>
</reference>
<dbReference type="Gene3D" id="3.10.310.20">
    <property type="entry name" value="DHHA2 domain"/>
    <property type="match status" value="1"/>
</dbReference>
<organism evidence="9 10">
    <name type="scientific">Candidatus Dojkabacteria bacterium</name>
    <dbReference type="NCBI Taxonomy" id="2099670"/>
    <lineage>
        <taxon>Bacteria</taxon>
        <taxon>Candidatus Dojkabacteria</taxon>
    </lineage>
</organism>
<dbReference type="GO" id="GO:0046872">
    <property type="term" value="F:metal ion binding"/>
    <property type="evidence" value="ECO:0007669"/>
    <property type="project" value="UniProtKB-KW"/>
</dbReference>
<keyword evidence="5" id="KW-0464">Manganese</keyword>
<dbReference type="PANTHER" id="PTHR12112:SF22">
    <property type="entry name" value="MANGANESE-DEPENDENT INORGANIC PYROPHOSPHATASE-RELATED"/>
    <property type="match status" value="1"/>
</dbReference>
<evidence type="ECO:0000259" key="8">
    <source>
        <dbReference type="SMART" id="SM01131"/>
    </source>
</evidence>
<keyword evidence="3" id="KW-0479">Metal-binding</keyword>
<proteinExistence type="predicted"/>